<evidence type="ECO:0000313" key="2">
    <source>
        <dbReference type="EMBL" id="JAE18499.1"/>
    </source>
</evidence>
<feature type="region of interest" description="Disordered" evidence="1">
    <location>
        <begin position="1"/>
        <end position="75"/>
    </location>
</feature>
<dbReference type="EMBL" id="GBRH01179397">
    <property type="protein sequence ID" value="JAE18499.1"/>
    <property type="molecule type" value="Transcribed_RNA"/>
</dbReference>
<accession>A0A0A9G4U0</accession>
<protein>
    <submittedName>
        <fullName evidence="2">Uncharacterized protein</fullName>
    </submittedName>
</protein>
<reference evidence="2" key="2">
    <citation type="journal article" date="2015" name="Data Brief">
        <title>Shoot transcriptome of the giant reed, Arundo donax.</title>
        <authorList>
            <person name="Barrero R.A."/>
            <person name="Guerrero F.D."/>
            <person name="Moolhuijzen P."/>
            <person name="Goolsby J.A."/>
            <person name="Tidwell J."/>
            <person name="Bellgard S.E."/>
            <person name="Bellgard M.I."/>
        </authorList>
    </citation>
    <scope>NUCLEOTIDE SEQUENCE</scope>
    <source>
        <tissue evidence="2">Shoot tissue taken approximately 20 cm above the soil surface</tissue>
    </source>
</reference>
<sequence>MYTPSSSATSGAARMESRREPVNPWERTTLNRASSFRTPDSAYARCRPSLSRTLGAVTGGPPGAPHTRGGGGRAR</sequence>
<evidence type="ECO:0000256" key="1">
    <source>
        <dbReference type="SAM" id="MobiDB-lite"/>
    </source>
</evidence>
<reference evidence="2" key="1">
    <citation type="submission" date="2014-09" db="EMBL/GenBank/DDBJ databases">
        <authorList>
            <person name="Magalhaes I.L.F."/>
            <person name="Oliveira U."/>
            <person name="Santos F.R."/>
            <person name="Vidigal T.H.D.A."/>
            <person name="Brescovit A.D."/>
            <person name="Santos A.J."/>
        </authorList>
    </citation>
    <scope>NUCLEOTIDE SEQUENCE</scope>
    <source>
        <tissue evidence="2">Shoot tissue taken approximately 20 cm above the soil surface</tissue>
    </source>
</reference>
<feature type="compositionally biased region" description="Polar residues" evidence="1">
    <location>
        <begin position="26"/>
        <end position="38"/>
    </location>
</feature>
<proteinExistence type="predicted"/>
<dbReference type="AlphaFoldDB" id="A0A0A9G4U0"/>
<name>A0A0A9G4U0_ARUDO</name>
<feature type="compositionally biased region" description="Polar residues" evidence="1">
    <location>
        <begin position="1"/>
        <end position="10"/>
    </location>
</feature>
<organism evidence="2">
    <name type="scientific">Arundo donax</name>
    <name type="common">Giant reed</name>
    <name type="synonym">Donax arundinaceus</name>
    <dbReference type="NCBI Taxonomy" id="35708"/>
    <lineage>
        <taxon>Eukaryota</taxon>
        <taxon>Viridiplantae</taxon>
        <taxon>Streptophyta</taxon>
        <taxon>Embryophyta</taxon>
        <taxon>Tracheophyta</taxon>
        <taxon>Spermatophyta</taxon>
        <taxon>Magnoliopsida</taxon>
        <taxon>Liliopsida</taxon>
        <taxon>Poales</taxon>
        <taxon>Poaceae</taxon>
        <taxon>PACMAD clade</taxon>
        <taxon>Arundinoideae</taxon>
        <taxon>Arundineae</taxon>
        <taxon>Arundo</taxon>
    </lineage>
</organism>